<dbReference type="EMBL" id="BNCO01000003">
    <property type="protein sequence ID" value="GIL45869.1"/>
    <property type="molecule type" value="Genomic_DNA"/>
</dbReference>
<dbReference type="CDD" id="cd01854">
    <property type="entry name" value="YjeQ_EngC"/>
    <property type="match status" value="1"/>
</dbReference>
<evidence type="ECO:0000259" key="5">
    <source>
        <dbReference type="PROSITE" id="PS51721"/>
    </source>
</evidence>
<feature type="compositionally biased region" description="Basic and acidic residues" evidence="3">
    <location>
        <begin position="648"/>
        <end position="657"/>
    </location>
</feature>
<feature type="compositionally biased region" description="Basic and acidic residues" evidence="3">
    <location>
        <begin position="665"/>
        <end position="674"/>
    </location>
</feature>
<dbReference type="Pfam" id="PF03193">
    <property type="entry name" value="RsgA_GTPase"/>
    <property type="match status" value="2"/>
</dbReference>
<feature type="domain" description="CP-type G" evidence="5">
    <location>
        <begin position="328"/>
        <end position="576"/>
    </location>
</feature>
<dbReference type="GO" id="GO:0003924">
    <property type="term" value="F:GTPase activity"/>
    <property type="evidence" value="ECO:0007669"/>
    <property type="project" value="InterPro"/>
</dbReference>
<dbReference type="HAMAP" id="MF_01820">
    <property type="entry name" value="GTPase_RsgA"/>
    <property type="match status" value="1"/>
</dbReference>
<evidence type="ECO:0000259" key="4">
    <source>
        <dbReference type="PROSITE" id="PS50936"/>
    </source>
</evidence>
<sequence>MLIPFPRMISLRTSSGSVAAAAFLNAGATASCVRPTLALDRSAPACKAPPIGASLCVCYIQIHTQSFSNPHHCNVYYGSFVRASAASSSNPATPARSHSRPRIRHLPRTPASFLPATPSSSSSTMPLIPISPVLINGALRYISSPTAASSSHAPKRHRTAAAASASAVQDDLSPATQTAFAAASDIMPPSRPSQRDLDDAPSSPSAVATAAVTASTDRSPYYPALTGGLGQVISSASNSVRVEVYQLLPDQELTPQHWRPPHLRPQTATAAADTATGGLLPRPRLLLCSVRSLLRKLGQDVVVGDIVRVGSVDWREGRGVVSEVLPRSSRLVDPSVANVDQVLLVFALDQPPFEELQVSRFLVAAEAAELPFRLVLNKADLVSAEELSRRVEQCRSWGYDPLVLSCGKGHGMEQVASVLQGRISVVAGPSGAGKSSLINFLRLGKHRPDLQAGTDDTTGAEAAVGPPAGDNVTRLVQLPSTVVQGYGPHDASGSTLRCEDVKVEDGEEGGDGEQVPQRRRKEHGGGVTASAADTPEFLAVGSLSRIGRGMHTTTAVTLLRLLGGGWLADTPGFGQPTLDDIHSSELARYFPEMVTRTAASSCRFSDCLHLAEPGCSVSAAGLERYPHYLRFLQEIKIREEGDIRQLQRAKAEREGATKTKNVRGGGERQEARLDPRRHRRQSRQSVKRAGQREEEELLG</sequence>
<dbReference type="PROSITE" id="PS51257">
    <property type="entry name" value="PROKAR_LIPOPROTEIN"/>
    <property type="match status" value="1"/>
</dbReference>
<feature type="compositionally biased region" description="Low complexity" evidence="3">
    <location>
        <begin position="110"/>
        <end position="123"/>
    </location>
</feature>
<feature type="compositionally biased region" description="Basic residues" evidence="3">
    <location>
        <begin position="675"/>
        <end position="686"/>
    </location>
</feature>
<dbReference type="InterPro" id="IPR027417">
    <property type="entry name" value="P-loop_NTPase"/>
</dbReference>
<dbReference type="PROSITE" id="PS50936">
    <property type="entry name" value="ENGC_GTPASE"/>
    <property type="match status" value="1"/>
</dbReference>
<feature type="region of interest" description="Disordered" evidence="3">
    <location>
        <begin position="648"/>
        <end position="699"/>
    </location>
</feature>
<name>A0A8J4ESF0_9CHLO</name>
<feature type="compositionally biased region" description="Low complexity" evidence="3">
    <location>
        <begin position="200"/>
        <end position="213"/>
    </location>
</feature>
<feature type="region of interest" description="Disordered" evidence="3">
    <location>
        <begin position="87"/>
        <end position="123"/>
    </location>
</feature>
<evidence type="ECO:0008006" key="8">
    <source>
        <dbReference type="Google" id="ProtNLM"/>
    </source>
</evidence>
<evidence type="ECO:0000313" key="7">
    <source>
        <dbReference type="Proteomes" id="UP000747399"/>
    </source>
</evidence>
<reference evidence="6" key="1">
    <citation type="journal article" date="2021" name="Proc. Natl. Acad. Sci. U.S.A.">
        <title>Three genomes in the algal genus Volvox reveal the fate of a haploid sex-determining region after a transition to homothallism.</title>
        <authorList>
            <person name="Yamamoto K."/>
            <person name="Hamaji T."/>
            <person name="Kawai-Toyooka H."/>
            <person name="Matsuzaki R."/>
            <person name="Takahashi F."/>
            <person name="Nishimura Y."/>
            <person name="Kawachi M."/>
            <person name="Noguchi H."/>
            <person name="Minakuchi Y."/>
            <person name="Umen J.G."/>
            <person name="Toyoda A."/>
            <person name="Nozaki H."/>
        </authorList>
    </citation>
    <scope>NUCLEOTIDE SEQUENCE</scope>
    <source>
        <strain evidence="6">NIES-3780</strain>
    </source>
</reference>
<feature type="compositionally biased region" description="Low complexity" evidence="3">
    <location>
        <begin position="452"/>
        <end position="463"/>
    </location>
</feature>
<dbReference type="AlphaFoldDB" id="A0A8J4ESF0"/>
<dbReference type="InterPro" id="IPR010914">
    <property type="entry name" value="RsgA_GTPase_dom"/>
</dbReference>
<feature type="domain" description="EngC GTPase" evidence="4">
    <location>
        <begin position="337"/>
        <end position="495"/>
    </location>
</feature>
<protein>
    <recommendedName>
        <fullName evidence="8">Ribosome biogenesis GTPase RsgA</fullName>
    </recommendedName>
</protein>
<dbReference type="Proteomes" id="UP000747399">
    <property type="component" value="Unassembled WGS sequence"/>
</dbReference>
<evidence type="ECO:0000256" key="2">
    <source>
        <dbReference type="ARBA" id="ARBA00023134"/>
    </source>
</evidence>
<accession>A0A8J4ESF0</accession>
<feature type="region of interest" description="Disordered" evidence="3">
    <location>
        <begin position="449"/>
        <end position="470"/>
    </location>
</feature>
<dbReference type="InterPro" id="IPR030378">
    <property type="entry name" value="G_CP_dom"/>
</dbReference>
<comment type="caution">
    <text evidence="6">The sequence shown here is derived from an EMBL/GenBank/DDBJ whole genome shotgun (WGS) entry which is preliminary data.</text>
</comment>
<evidence type="ECO:0000313" key="6">
    <source>
        <dbReference type="EMBL" id="GIL45869.1"/>
    </source>
</evidence>
<feature type="region of interest" description="Disordered" evidence="3">
    <location>
        <begin position="146"/>
        <end position="213"/>
    </location>
</feature>
<gene>
    <name evidence="6" type="ORF">Vafri_3004</name>
</gene>
<dbReference type="PROSITE" id="PS51721">
    <property type="entry name" value="G_CP"/>
    <property type="match status" value="1"/>
</dbReference>
<keyword evidence="7" id="KW-1185">Reference proteome</keyword>
<dbReference type="SUPFAM" id="SSF52540">
    <property type="entry name" value="P-loop containing nucleoside triphosphate hydrolases"/>
    <property type="match status" value="2"/>
</dbReference>
<dbReference type="GO" id="GO:0005525">
    <property type="term" value="F:GTP binding"/>
    <property type="evidence" value="ECO:0007669"/>
    <property type="project" value="UniProtKB-KW"/>
</dbReference>
<dbReference type="PANTHER" id="PTHR32120">
    <property type="entry name" value="SMALL RIBOSOMAL SUBUNIT BIOGENESIS GTPASE RSGA"/>
    <property type="match status" value="1"/>
</dbReference>
<dbReference type="Gene3D" id="3.40.50.300">
    <property type="entry name" value="P-loop containing nucleotide triphosphate hydrolases"/>
    <property type="match status" value="1"/>
</dbReference>
<proteinExistence type="inferred from homology"/>
<feature type="compositionally biased region" description="Basic residues" evidence="3">
    <location>
        <begin position="97"/>
        <end position="107"/>
    </location>
</feature>
<feature type="region of interest" description="Disordered" evidence="3">
    <location>
        <begin position="503"/>
        <end position="530"/>
    </location>
</feature>
<keyword evidence="1" id="KW-0547">Nucleotide-binding</keyword>
<dbReference type="PANTHER" id="PTHR32120:SF11">
    <property type="entry name" value="SMALL RIBOSOMAL SUBUNIT BIOGENESIS GTPASE RSGA 1, MITOCHONDRIAL-RELATED"/>
    <property type="match status" value="1"/>
</dbReference>
<evidence type="ECO:0000256" key="1">
    <source>
        <dbReference type="ARBA" id="ARBA00022741"/>
    </source>
</evidence>
<dbReference type="Gene3D" id="1.10.40.50">
    <property type="entry name" value="Probable gtpase engc, domain 3"/>
    <property type="match status" value="1"/>
</dbReference>
<keyword evidence="2" id="KW-0342">GTP-binding</keyword>
<dbReference type="NCBIfam" id="TIGR00157">
    <property type="entry name" value="ribosome small subunit-dependent GTPase A"/>
    <property type="match status" value="1"/>
</dbReference>
<dbReference type="InterPro" id="IPR004881">
    <property type="entry name" value="Ribosome_biogen_GTPase_RsgA"/>
</dbReference>
<feature type="compositionally biased region" description="Low complexity" evidence="3">
    <location>
        <begin position="87"/>
        <end position="96"/>
    </location>
</feature>
<evidence type="ECO:0000256" key="3">
    <source>
        <dbReference type="SAM" id="MobiDB-lite"/>
    </source>
</evidence>
<organism evidence="6 7">
    <name type="scientific">Volvox africanus</name>
    <dbReference type="NCBI Taxonomy" id="51714"/>
    <lineage>
        <taxon>Eukaryota</taxon>
        <taxon>Viridiplantae</taxon>
        <taxon>Chlorophyta</taxon>
        <taxon>core chlorophytes</taxon>
        <taxon>Chlorophyceae</taxon>
        <taxon>CS clade</taxon>
        <taxon>Chlamydomonadales</taxon>
        <taxon>Volvocaceae</taxon>
        <taxon>Volvox</taxon>
    </lineage>
</organism>